<dbReference type="AlphaFoldDB" id="A0A218P065"/>
<dbReference type="Proteomes" id="UP000197156">
    <property type="component" value="Chromosome"/>
</dbReference>
<proteinExistence type="predicted"/>
<sequence>MLTGEFRAVFVLDDSFGPLKRRAKEVVMDGKGHDYPSESIIGTTLNGYDVVIYCDGREVFNATVYFNEFLYELLRFGFYAITGEIPENLEFHGLECRGVRDIPEWLSRDVGILKGLLGDKFRELTSKPFLASSFGSYDPTLGVYLFKEDGYTYLVSLNYRRVCRVPVGEFVGVVVETVEGAVRELESATQIFEESGIKEYGKMINDYKKLLRELKELSKGAERG</sequence>
<dbReference type="KEGG" id="tce:A3L02_01380"/>
<protein>
    <submittedName>
        <fullName evidence="2">Uncharacterized protein</fullName>
    </submittedName>
</protein>
<dbReference type="OrthoDB" id="100208at2157"/>
<accession>A0A218P065</accession>
<dbReference type="RefSeq" id="WP_088862279.1">
    <property type="nucleotide sequence ID" value="NZ_CP014854.1"/>
</dbReference>
<reference evidence="2 3" key="1">
    <citation type="submission" date="2016-03" db="EMBL/GenBank/DDBJ databases">
        <title>Complete genome sequence of Thermococcus celer.</title>
        <authorList>
            <person name="Oger P.M."/>
        </authorList>
    </citation>
    <scope>NUCLEOTIDE SEQUENCE [LARGE SCALE GENOMIC DNA]</scope>
    <source>
        <strain evidence="2 3">Vu 13</strain>
    </source>
</reference>
<organism evidence="2 3">
    <name type="scientific">Thermococcus celer Vu 13 = JCM 8558</name>
    <dbReference type="NCBI Taxonomy" id="1293037"/>
    <lineage>
        <taxon>Archaea</taxon>
        <taxon>Methanobacteriati</taxon>
        <taxon>Methanobacteriota</taxon>
        <taxon>Thermococci</taxon>
        <taxon>Thermococcales</taxon>
        <taxon>Thermococcaceae</taxon>
        <taxon>Thermococcus</taxon>
    </lineage>
</organism>
<evidence type="ECO:0000313" key="2">
    <source>
        <dbReference type="EMBL" id="ASI98312.1"/>
    </source>
</evidence>
<keyword evidence="1" id="KW-0175">Coiled coil</keyword>
<keyword evidence="3" id="KW-1185">Reference proteome</keyword>
<name>A0A218P065_THECE</name>
<evidence type="ECO:0000313" key="3">
    <source>
        <dbReference type="Proteomes" id="UP000197156"/>
    </source>
</evidence>
<gene>
    <name evidence="2" type="ORF">A3L02_01380</name>
</gene>
<dbReference type="GeneID" id="33323360"/>
<evidence type="ECO:0000256" key="1">
    <source>
        <dbReference type="SAM" id="Coils"/>
    </source>
</evidence>
<feature type="coiled-coil region" evidence="1">
    <location>
        <begin position="197"/>
        <end position="224"/>
    </location>
</feature>
<dbReference type="EMBL" id="CP014854">
    <property type="protein sequence ID" value="ASI98312.1"/>
    <property type="molecule type" value="Genomic_DNA"/>
</dbReference>